<reference evidence="1" key="1">
    <citation type="journal article" date="2014" name="Nat. Commun.">
        <title>The tobacco genome sequence and its comparison with those of tomato and potato.</title>
        <authorList>
            <person name="Sierro N."/>
            <person name="Battey J.N."/>
            <person name="Ouadi S."/>
            <person name="Bakaher N."/>
            <person name="Bovet L."/>
            <person name="Willig A."/>
            <person name="Goepfert S."/>
            <person name="Peitsch M.C."/>
            <person name="Ivanov N.V."/>
        </authorList>
    </citation>
    <scope>NUCLEOTIDE SEQUENCE [LARGE SCALE GENOMIC DNA]</scope>
</reference>
<gene>
    <name evidence="2" type="primary">LOC142178103</name>
</gene>
<organism evidence="1 2">
    <name type="scientific">Nicotiana tabacum</name>
    <name type="common">Common tobacco</name>
    <dbReference type="NCBI Taxonomy" id="4097"/>
    <lineage>
        <taxon>Eukaryota</taxon>
        <taxon>Viridiplantae</taxon>
        <taxon>Streptophyta</taxon>
        <taxon>Embryophyta</taxon>
        <taxon>Tracheophyta</taxon>
        <taxon>Spermatophyta</taxon>
        <taxon>Magnoliopsida</taxon>
        <taxon>eudicotyledons</taxon>
        <taxon>Gunneridae</taxon>
        <taxon>Pentapetalae</taxon>
        <taxon>asterids</taxon>
        <taxon>lamiids</taxon>
        <taxon>Solanales</taxon>
        <taxon>Solanaceae</taxon>
        <taxon>Nicotianoideae</taxon>
        <taxon>Nicotianeae</taxon>
        <taxon>Nicotiana</taxon>
    </lineage>
</organism>
<reference evidence="2" key="2">
    <citation type="submission" date="2025-08" db="UniProtKB">
        <authorList>
            <consortium name="RefSeq"/>
        </authorList>
    </citation>
    <scope>IDENTIFICATION</scope>
    <source>
        <tissue evidence="2">Leaf</tissue>
    </source>
</reference>
<evidence type="ECO:0000313" key="1">
    <source>
        <dbReference type="Proteomes" id="UP000790787"/>
    </source>
</evidence>
<protein>
    <submittedName>
        <fullName evidence="2">Uncharacterized protein LOC142178103</fullName>
    </submittedName>
</protein>
<proteinExistence type="predicted"/>
<dbReference type="Proteomes" id="UP000790787">
    <property type="component" value="Chromosome 24"/>
</dbReference>
<accession>A0AC58U236</accession>
<sequence length="158" mass="17906">MPTGRLAKLQILLTEVDIVNVTCTTMKEQALADHLAENLVDNEYQPLNTFSDEKVNSVEVVTRNSNALKMFFNGAANAKSVRIGEILISPARQYYHAMARLLFFYTNNAAEYETCIMVLNMEIDMGVQELLIMGDSNLLIRQAQGERETQDIKLIPYR</sequence>
<keyword evidence="1" id="KW-1185">Reference proteome</keyword>
<name>A0AC58U236_TOBAC</name>
<evidence type="ECO:0000313" key="2">
    <source>
        <dbReference type="RefSeq" id="XP_075103531.1"/>
    </source>
</evidence>
<dbReference type="RefSeq" id="XP_075103531.1">
    <property type="nucleotide sequence ID" value="XM_075247430.1"/>
</dbReference>